<dbReference type="PANTHER" id="PTHR36558:SF1">
    <property type="entry name" value="RESTRICTION ENDONUCLEASE DOMAIN-CONTAINING PROTEIN-RELATED"/>
    <property type="match status" value="1"/>
</dbReference>
<evidence type="ECO:0000259" key="1">
    <source>
        <dbReference type="Pfam" id="PF05685"/>
    </source>
</evidence>
<sequence length="195" mass="22585">MKEGETVGNTPDLNKIYTYADWKTWEGRWELINGKAYNMTPAPSSEHQFAVGELYFALRHFFQNQHCYVFMAPFDVFLSKNETYETPDDIVQPDIAVICNKKQIVQKGCYGAPALVVEVLSPSTALKDYNEKFYTYQHYGIAEYWIVDTANKMIHVYHLHEGAYQRHATYGQQDTLHSAQFEDLAIPLTYVFGWS</sequence>
<evidence type="ECO:0000313" key="2">
    <source>
        <dbReference type="EMBL" id="AMX83872.1"/>
    </source>
</evidence>
<feature type="domain" description="Putative restriction endonuclease" evidence="1">
    <location>
        <begin position="21"/>
        <end position="187"/>
    </location>
</feature>
<dbReference type="Pfam" id="PF05685">
    <property type="entry name" value="Uma2"/>
    <property type="match status" value="1"/>
</dbReference>
<dbReference type="EMBL" id="CP014342">
    <property type="protein sequence ID" value="AMX83872.1"/>
    <property type="molecule type" value="Genomic_DNA"/>
</dbReference>
<accession>A0ABM6AC53</accession>
<proteinExistence type="predicted"/>
<dbReference type="InterPro" id="IPR012296">
    <property type="entry name" value="Nuclease_put_TT1808"/>
</dbReference>
<organism evidence="2 3">
    <name type="scientific">Geobacillus subterraneus</name>
    <dbReference type="NCBI Taxonomy" id="129338"/>
    <lineage>
        <taxon>Bacteria</taxon>
        <taxon>Bacillati</taxon>
        <taxon>Bacillota</taxon>
        <taxon>Bacilli</taxon>
        <taxon>Bacillales</taxon>
        <taxon>Anoxybacillaceae</taxon>
        <taxon>Geobacillus</taxon>
    </lineage>
</organism>
<name>A0ABM6AC53_9BACL</name>
<dbReference type="RefSeq" id="WP_033011094.1">
    <property type="nucleotide sequence ID" value="NZ_CP014342.1"/>
</dbReference>
<evidence type="ECO:0000313" key="3">
    <source>
        <dbReference type="Proteomes" id="UP000076226"/>
    </source>
</evidence>
<dbReference type="InterPro" id="IPR008538">
    <property type="entry name" value="Uma2"/>
</dbReference>
<keyword evidence="3" id="KW-1185">Reference proteome</keyword>
<dbReference type="Proteomes" id="UP000076226">
    <property type="component" value="Chromosome"/>
</dbReference>
<dbReference type="CDD" id="cd06260">
    <property type="entry name" value="DUF820-like"/>
    <property type="match status" value="1"/>
</dbReference>
<gene>
    <name evidence="2" type="ORF">GS3922_09475</name>
</gene>
<dbReference type="PANTHER" id="PTHR36558">
    <property type="entry name" value="GLR1098 PROTEIN"/>
    <property type="match status" value="1"/>
</dbReference>
<reference evidence="2 3" key="1">
    <citation type="submission" date="2016-02" db="EMBL/GenBank/DDBJ databases">
        <title>Complete genome sequence of Geobacillus subterraneus KCTC 3922T.</title>
        <authorList>
            <person name="Lee D.-W."/>
            <person name="Lee Y.-J."/>
            <person name="Lee S.-J."/>
            <person name="Park G.-S."/>
            <person name="Lee S.-J."/>
            <person name="Shin J.-H."/>
        </authorList>
    </citation>
    <scope>NUCLEOTIDE SEQUENCE [LARGE SCALE GENOMIC DNA]</scope>
    <source>
        <strain evidence="2 3">KCTC 3922</strain>
    </source>
</reference>
<dbReference type="SUPFAM" id="SSF52980">
    <property type="entry name" value="Restriction endonuclease-like"/>
    <property type="match status" value="1"/>
</dbReference>
<dbReference type="InterPro" id="IPR011335">
    <property type="entry name" value="Restrct_endonuc-II-like"/>
</dbReference>
<dbReference type="Gene3D" id="3.90.1570.10">
    <property type="entry name" value="tt1808, chain A"/>
    <property type="match status" value="1"/>
</dbReference>
<protein>
    <recommendedName>
        <fullName evidence="1">Putative restriction endonuclease domain-containing protein</fullName>
    </recommendedName>
</protein>